<sequence length="761" mass="84520">MRLVELATLLEPGSRVIDVGADGSEIAAALAAAGRERYLGLVPPPRLDAVRAGAGALAGRFVALEPTLVARSSADAVILRAELAPYLWTFRDLSHARLVAVERRGGLRALETRMAELLPRLRGRATPRGRYTCGGREFDVLELAGTRRRRARRYLSPYWGVTGLVERLQEHGVRYAALRWFETLPELEPGEDLDLLVADEDLATVEALLDEEPGTIPVDLYSESGQTGTDYHGMSYYPPALARQLLDRAVVHRSGCRVPAPLDHLHSLAYHAVYHKGPSSGLASRASSWREPDPEHDYTAVLGDLAGRLGVPLELTLEGVDEHLAAVGWQPPPDTLRRLAATNPWIRPPDLDDAEVPEPAVFLVRERTLDVLAMEDVRRVVGTLGFEIVLERALDDVARRRCAEAMRGGNWSRGPFPRSGGGPAVAVVTLHHGPRRPGAALRERYPWLSNTDIYLAKTRIRDLVAARLPEGERFNPVHSSDNEPEAWEYVELAVPDEAESLGAEVRRRREEYATDVPVVAVLSRGRRAKVEVVEHDGRLAVRKTFARPARAHLERELRGLRELAPDVPVPDLLGTGPNWLLTSFHPDRLRIADRPGGRLVPLRAARGMVDVLRRVHAQGYDLIDAKPQNFLLGPDGLRLIDLEFLHRYDGEPPEFEHLYGFVGVPDDFDGDLPFVDDLSYDLRWRPYVGLSMESLLHDPAWVQHLRRTAFRLTRVVTGSSEPVRRVGRAGRRAARGGRRSAATAYRAWARSRVPSLVGGAR</sequence>
<evidence type="ECO:0000313" key="1">
    <source>
        <dbReference type="EMBL" id="GAA3509886.1"/>
    </source>
</evidence>
<name>A0ABP6UK59_9MICO</name>
<keyword evidence="2" id="KW-1185">Reference proteome</keyword>
<dbReference type="Proteomes" id="UP001499841">
    <property type="component" value="Unassembled WGS sequence"/>
</dbReference>
<dbReference type="SUPFAM" id="SSF56112">
    <property type="entry name" value="Protein kinase-like (PK-like)"/>
    <property type="match status" value="1"/>
</dbReference>
<dbReference type="EMBL" id="BAABBA010000026">
    <property type="protein sequence ID" value="GAA3509886.1"/>
    <property type="molecule type" value="Genomic_DNA"/>
</dbReference>
<protein>
    <recommendedName>
        <fullName evidence="3">Protein kinase domain-containing protein</fullName>
    </recommendedName>
</protein>
<evidence type="ECO:0008006" key="3">
    <source>
        <dbReference type="Google" id="ProtNLM"/>
    </source>
</evidence>
<organism evidence="1 2">
    <name type="scientific">Georgenia daeguensis</name>
    <dbReference type="NCBI Taxonomy" id="908355"/>
    <lineage>
        <taxon>Bacteria</taxon>
        <taxon>Bacillati</taxon>
        <taxon>Actinomycetota</taxon>
        <taxon>Actinomycetes</taxon>
        <taxon>Micrococcales</taxon>
        <taxon>Bogoriellaceae</taxon>
        <taxon>Georgenia</taxon>
    </lineage>
</organism>
<reference evidence="2" key="1">
    <citation type="journal article" date="2019" name="Int. J. Syst. Evol. Microbiol.">
        <title>The Global Catalogue of Microorganisms (GCM) 10K type strain sequencing project: providing services to taxonomists for standard genome sequencing and annotation.</title>
        <authorList>
            <consortium name="The Broad Institute Genomics Platform"/>
            <consortium name="The Broad Institute Genome Sequencing Center for Infectious Disease"/>
            <person name="Wu L."/>
            <person name="Ma J."/>
        </authorList>
    </citation>
    <scope>NUCLEOTIDE SEQUENCE [LARGE SCALE GENOMIC DNA]</scope>
    <source>
        <strain evidence="2">JCM 17459</strain>
    </source>
</reference>
<accession>A0ABP6UK59</accession>
<comment type="caution">
    <text evidence="1">The sequence shown here is derived from an EMBL/GenBank/DDBJ whole genome shotgun (WGS) entry which is preliminary data.</text>
</comment>
<gene>
    <name evidence="1" type="ORF">GCM10022262_36950</name>
</gene>
<dbReference type="InterPro" id="IPR011009">
    <property type="entry name" value="Kinase-like_dom_sf"/>
</dbReference>
<proteinExistence type="predicted"/>
<evidence type="ECO:0000313" key="2">
    <source>
        <dbReference type="Proteomes" id="UP001499841"/>
    </source>
</evidence>